<dbReference type="EMBL" id="CZQA01000001">
    <property type="protein sequence ID" value="CUS33873.1"/>
    <property type="molecule type" value="Genomic_DNA"/>
</dbReference>
<dbReference type="STRING" id="1742972.COMA1_11386"/>
<gene>
    <name evidence="1" type="ORF">COMA1_11386</name>
</gene>
<proteinExistence type="predicted"/>
<dbReference type="OrthoDB" id="9812333at2"/>
<dbReference type="RefSeq" id="WP_141654243.1">
    <property type="nucleotide sequence ID" value="NZ_CZQA01000001.1"/>
</dbReference>
<protein>
    <submittedName>
        <fullName evidence="1">Uncharacterized protein</fullName>
    </submittedName>
</protein>
<dbReference type="AlphaFoldDB" id="A0A0S4L847"/>
<keyword evidence="2" id="KW-1185">Reference proteome</keyword>
<evidence type="ECO:0000313" key="1">
    <source>
        <dbReference type="EMBL" id="CUS33873.1"/>
    </source>
</evidence>
<dbReference type="Proteomes" id="UP000199032">
    <property type="component" value="Unassembled WGS sequence"/>
</dbReference>
<organism evidence="1 2">
    <name type="scientific">Candidatus Nitrospira nitrosa</name>
    <dbReference type="NCBI Taxonomy" id="1742972"/>
    <lineage>
        <taxon>Bacteria</taxon>
        <taxon>Pseudomonadati</taxon>
        <taxon>Nitrospirota</taxon>
        <taxon>Nitrospiria</taxon>
        <taxon>Nitrospirales</taxon>
        <taxon>Nitrospiraceae</taxon>
        <taxon>Nitrospira</taxon>
    </lineage>
</organism>
<sequence length="92" mass="10079">MLSLSGVPMEIIGKPNKVSALSDPTRHDICARCDGLMVVAHYVDLQGHAGGVMFKELRCTNCGEFIDQMVLANRLKPAPQALEGPKQRKFAR</sequence>
<reference evidence="1 2" key="1">
    <citation type="submission" date="2015-10" db="EMBL/GenBank/DDBJ databases">
        <authorList>
            <person name="Gilbert D.G."/>
        </authorList>
    </citation>
    <scope>NUCLEOTIDE SEQUENCE [LARGE SCALE GENOMIC DNA]</scope>
    <source>
        <strain evidence="1">COMA1</strain>
    </source>
</reference>
<accession>A0A0S4L847</accession>
<evidence type="ECO:0000313" key="2">
    <source>
        <dbReference type="Proteomes" id="UP000199032"/>
    </source>
</evidence>
<name>A0A0S4L847_9BACT</name>